<dbReference type="OMA" id="CKLMHFI"/>
<feature type="transmembrane region" description="Helical" evidence="10">
    <location>
        <begin position="343"/>
        <end position="365"/>
    </location>
</feature>
<dbReference type="CDD" id="cd00637">
    <property type="entry name" value="7tm_classA_rhodopsin-like"/>
    <property type="match status" value="1"/>
</dbReference>
<evidence type="ECO:0000256" key="2">
    <source>
        <dbReference type="ARBA" id="ARBA00022475"/>
    </source>
</evidence>
<dbReference type="Pfam" id="PF00001">
    <property type="entry name" value="7tm_1"/>
    <property type="match status" value="1"/>
</dbReference>
<evidence type="ECO:0000256" key="8">
    <source>
        <dbReference type="ARBA" id="ARBA00023224"/>
    </source>
</evidence>
<keyword evidence="2" id="KW-1003">Cell membrane</keyword>
<feature type="compositionally biased region" description="Polar residues" evidence="9">
    <location>
        <begin position="219"/>
        <end position="231"/>
    </location>
</feature>
<dbReference type="AlphaFoldDB" id="A0A914B7A0"/>
<evidence type="ECO:0000256" key="5">
    <source>
        <dbReference type="ARBA" id="ARBA00023040"/>
    </source>
</evidence>
<dbReference type="Gene3D" id="1.20.1070.10">
    <property type="entry name" value="Rhodopsin 7-helix transmembrane proteins"/>
    <property type="match status" value="1"/>
</dbReference>
<dbReference type="InterPro" id="IPR000276">
    <property type="entry name" value="GPCR_Rhodpsn"/>
</dbReference>
<dbReference type="GO" id="GO:0005886">
    <property type="term" value="C:plasma membrane"/>
    <property type="evidence" value="ECO:0007669"/>
    <property type="project" value="UniProtKB-SubCell"/>
</dbReference>
<proteinExistence type="predicted"/>
<keyword evidence="3 10" id="KW-0812">Transmembrane</keyword>
<protein>
    <recommendedName>
        <fullName evidence="11">G-protein coupled receptors family 1 profile domain-containing protein</fullName>
    </recommendedName>
</protein>
<evidence type="ECO:0000256" key="3">
    <source>
        <dbReference type="ARBA" id="ARBA00022692"/>
    </source>
</evidence>
<feature type="transmembrane region" description="Helical" evidence="10">
    <location>
        <begin position="162"/>
        <end position="186"/>
    </location>
</feature>
<evidence type="ECO:0000256" key="10">
    <source>
        <dbReference type="SAM" id="Phobius"/>
    </source>
</evidence>
<keyword evidence="4 10" id="KW-1133">Transmembrane helix</keyword>
<feature type="transmembrane region" description="Helical" evidence="10">
    <location>
        <begin position="6"/>
        <end position="30"/>
    </location>
</feature>
<dbReference type="GeneID" id="119740174"/>
<dbReference type="PANTHER" id="PTHR24230">
    <property type="entry name" value="G-PROTEIN COUPLED RECEPTOR"/>
    <property type="match status" value="1"/>
</dbReference>
<accession>A0A914B7A0</accession>
<dbReference type="SMART" id="SM01381">
    <property type="entry name" value="7TM_GPCR_Srsx"/>
    <property type="match status" value="1"/>
</dbReference>
<feature type="transmembrane region" description="Helical" evidence="10">
    <location>
        <begin position="78"/>
        <end position="99"/>
    </location>
</feature>
<keyword evidence="13" id="KW-1185">Reference proteome</keyword>
<dbReference type="OrthoDB" id="10053542at2759"/>
<evidence type="ECO:0000313" key="13">
    <source>
        <dbReference type="Proteomes" id="UP000887568"/>
    </source>
</evidence>
<feature type="domain" description="G-protein coupled receptors family 1 profile" evidence="11">
    <location>
        <begin position="22"/>
        <end position="362"/>
    </location>
</feature>
<keyword evidence="5" id="KW-0297">G-protein coupled receptor</keyword>
<dbReference type="Proteomes" id="UP000887568">
    <property type="component" value="Unplaced"/>
</dbReference>
<comment type="subcellular location">
    <subcellularLocation>
        <location evidence="1">Cell membrane</location>
        <topology evidence="1">Multi-pass membrane protein</topology>
    </subcellularLocation>
</comment>
<dbReference type="PRINTS" id="PR00237">
    <property type="entry name" value="GPCRRHODOPSN"/>
</dbReference>
<feature type="transmembrane region" description="Helical" evidence="10">
    <location>
        <begin position="42"/>
        <end position="66"/>
    </location>
</feature>
<organism evidence="12 13">
    <name type="scientific">Patiria miniata</name>
    <name type="common">Bat star</name>
    <name type="synonym">Asterina miniata</name>
    <dbReference type="NCBI Taxonomy" id="46514"/>
    <lineage>
        <taxon>Eukaryota</taxon>
        <taxon>Metazoa</taxon>
        <taxon>Echinodermata</taxon>
        <taxon>Eleutherozoa</taxon>
        <taxon>Asterozoa</taxon>
        <taxon>Asteroidea</taxon>
        <taxon>Valvatacea</taxon>
        <taxon>Valvatida</taxon>
        <taxon>Asterinidae</taxon>
        <taxon>Patiria</taxon>
    </lineage>
</organism>
<dbReference type="GO" id="GO:0007218">
    <property type="term" value="P:neuropeptide signaling pathway"/>
    <property type="evidence" value="ECO:0007669"/>
    <property type="project" value="TreeGrafter"/>
</dbReference>
<keyword evidence="8" id="KW-0807">Transducer</keyword>
<dbReference type="PROSITE" id="PS50262">
    <property type="entry name" value="G_PROTEIN_RECEP_F1_2"/>
    <property type="match status" value="1"/>
</dbReference>
<evidence type="ECO:0000256" key="4">
    <source>
        <dbReference type="ARBA" id="ARBA00022989"/>
    </source>
</evidence>
<dbReference type="GO" id="GO:0008528">
    <property type="term" value="F:G protein-coupled peptide receptor activity"/>
    <property type="evidence" value="ECO:0007669"/>
    <property type="project" value="TreeGrafter"/>
</dbReference>
<feature type="transmembrane region" description="Helical" evidence="10">
    <location>
        <begin position="120"/>
        <end position="142"/>
    </location>
</feature>
<evidence type="ECO:0000259" key="11">
    <source>
        <dbReference type="PROSITE" id="PS50262"/>
    </source>
</evidence>
<dbReference type="PANTHER" id="PTHR24230:SF0">
    <property type="entry name" value="G-PROTEIN COUPLED RECEPTORS FAMILY 1 PROFILE DOMAIN-CONTAINING PROTEIN"/>
    <property type="match status" value="1"/>
</dbReference>
<dbReference type="InterPro" id="IPR017452">
    <property type="entry name" value="GPCR_Rhodpsn_7TM"/>
</dbReference>
<feature type="region of interest" description="Disordered" evidence="9">
    <location>
        <begin position="201"/>
        <end position="297"/>
    </location>
</feature>
<keyword evidence="7" id="KW-0675">Receptor</keyword>
<feature type="compositionally biased region" description="Polar residues" evidence="9">
    <location>
        <begin position="240"/>
        <end position="274"/>
    </location>
</feature>
<evidence type="ECO:0000256" key="7">
    <source>
        <dbReference type="ARBA" id="ARBA00023170"/>
    </source>
</evidence>
<dbReference type="RefSeq" id="XP_038071317.1">
    <property type="nucleotide sequence ID" value="XM_038215389.1"/>
</dbReference>
<sequence length="385" mass="42944">MEAFLWPLVIFHIIVSIVGLPGNALIVLVYGRKRQLMSPHVFILALAVADLIVCLFTPVTVYHWYIRLNYTSDFLCRLVLTVTFITVYNSCFLTSAIAVDRYQAICRPHRRWMTVRRAKITAVLCLVLAVVFVLPVFATFGVEPAAGSQTGTCTFSTEAPKWVKYLMFTLIYTAPFSTLVINTILYGKIYLAIRKQAAVRPGQVASMANRSPDTDLDRPTSNGVSMVSPNCRQPAPNMDVPSTSNQPNTTRTSVATSTHKQPPNNNNALSTPGPTTDGAPVAPNGSNRRRPNEAGKFHNKTTKMLLITTLVYFSTWFIGIGLLSIPVQAQNYIHQNDPVGSAFLYLFSFVFYVNNAINPFIYGFVNRRFVQDCKKTLTALRCRRI</sequence>
<dbReference type="EnsemblMetazoa" id="XM_038215389.1">
    <property type="protein sequence ID" value="XP_038071317.1"/>
    <property type="gene ID" value="LOC119740174"/>
</dbReference>
<reference evidence="12" key="1">
    <citation type="submission" date="2022-11" db="UniProtKB">
        <authorList>
            <consortium name="EnsemblMetazoa"/>
        </authorList>
    </citation>
    <scope>IDENTIFICATION</scope>
</reference>
<feature type="transmembrane region" description="Helical" evidence="10">
    <location>
        <begin position="304"/>
        <end position="323"/>
    </location>
</feature>
<name>A0A914B7A0_PATMI</name>
<keyword evidence="6 10" id="KW-0472">Membrane</keyword>
<evidence type="ECO:0000256" key="9">
    <source>
        <dbReference type="SAM" id="MobiDB-lite"/>
    </source>
</evidence>
<evidence type="ECO:0000313" key="12">
    <source>
        <dbReference type="EnsemblMetazoa" id="XP_038071317.1"/>
    </source>
</evidence>
<dbReference type="SUPFAM" id="SSF81321">
    <property type="entry name" value="Family A G protein-coupled receptor-like"/>
    <property type="match status" value="1"/>
</dbReference>
<evidence type="ECO:0000256" key="6">
    <source>
        <dbReference type="ARBA" id="ARBA00023136"/>
    </source>
</evidence>
<evidence type="ECO:0000256" key="1">
    <source>
        <dbReference type="ARBA" id="ARBA00004651"/>
    </source>
</evidence>